<dbReference type="Proteomes" id="UP001218218">
    <property type="component" value="Unassembled WGS sequence"/>
</dbReference>
<organism evidence="1 2">
    <name type="scientific">Mycena albidolilacea</name>
    <dbReference type="NCBI Taxonomy" id="1033008"/>
    <lineage>
        <taxon>Eukaryota</taxon>
        <taxon>Fungi</taxon>
        <taxon>Dikarya</taxon>
        <taxon>Basidiomycota</taxon>
        <taxon>Agaricomycotina</taxon>
        <taxon>Agaricomycetes</taxon>
        <taxon>Agaricomycetidae</taxon>
        <taxon>Agaricales</taxon>
        <taxon>Marasmiineae</taxon>
        <taxon>Mycenaceae</taxon>
        <taxon>Mycena</taxon>
    </lineage>
</organism>
<reference evidence="1" key="1">
    <citation type="submission" date="2023-03" db="EMBL/GenBank/DDBJ databases">
        <title>Massive genome expansion in bonnet fungi (Mycena s.s.) driven by repeated elements and novel gene families across ecological guilds.</title>
        <authorList>
            <consortium name="Lawrence Berkeley National Laboratory"/>
            <person name="Harder C.B."/>
            <person name="Miyauchi S."/>
            <person name="Viragh M."/>
            <person name="Kuo A."/>
            <person name="Thoen E."/>
            <person name="Andreopoulos B."/>
            <person name="Lu D."/>
            <person name="Skrede I."/>
            <person name="Drula E."/>
            <person name="Henrissat B."/>
            <person name="Morin E."/>
            <person name="Kohler A."/>
            <person name="Barry K."/>
            <person name="LaButti K."/>
            <person name="Morin E."/>
            <person name="Salamov A."/>
            <person name="Lipzen A."/>
            <person name="Mereny Z."/>
            <person name="Hegedus B."/>
            <person name="Baldrian P."/>
            <person name="Stursova M."/>
            <person name="Weitz H."/>
            <person name="Taylor A."/>
            <person name="Grigoriev I.V."/>
            <person name="Nagy L.G."/>
            <person name="Martin F."/>
            <person name="Kauserud H."/>
        </authorList>
    </citation>
    <scope>NUCLEOTIDE SEQUENCE</scope>
    <source>
        <strain evidence="1">CBHHK002</strain>
    </source>
</reference>
<evidence type="ECO:0000313" key="2">
    <source>
        <dbReference type="Proteomes" id="UP001218218"/>
    </source>
</evidence>
<protein>
    <submittedName>
        <fullName evidence="1">Uncharacterized protein</fullName>
    </submittedName>
</protein>
<keyword evidence="2" id="KW-1185">Reference proteome</keyword>
<dbReference type="EMBL" id="JARIHO010000013">
    <property type="protein sequence ID" value="KAJ7351468.1"/>
    <property type="molecule type" value="Genomic_DNA"/>
</dbReference>
<dbReference type="AlphaFoldDB" id="A0AAD7ETU0"/>
<gene>
    <name evidence="1" type="ORF">DFH08DRAFT_806190</name>
</gene>
<sequence>MQSKLGRWLLLPDSILAADLPHAYGLNLNPPLQNPANPHQMSLPFFYKSPADSKPQSVQINLGGVILICVVRLCSVATSTIAIRYVKEWTGNYFPFLIQYTAKNTGKMMMVHLILYTLRMLGLPKLPSENHEFLLMVVIDLVSISPPPSDSWKPQKCIAVTNILPVPICLVLQEIVDIHHAVVAGMRAEVCLHSIWITTTSVYQPGKEERLHVSVLTIRLFVLQNVGNLMFTLYLYSRSYGLYQHINFDLDFLFTKSVLYLLDFSFYLNIDSAYLQSKEINKRFKMESMGTLHPYKPDHVTMGSSKSRVLEKILIISFLYQGPGTEFQTVKCYSFFVDSAKTSGTLVEPMVNHSRSSRGHHNISKGPCRVVPGQPEVAVLWLCIPNLLHKFFKTALFEVKSR</sequence>
<proteinExistence type="predicted"/>
<accession>A0AAD7ETU0</accession>
<evidence type="ECO:0000313" key="1">
    <source>
        <dbReference type="EMBL" id="KAJ7351468.1"/>
    </source>
</evidence>
<comment type="caution">
    <text evidence="1">The sequence shown here is derived from an EMBL/GenBank/DDBJ whole genome shotgun (WGS) entry which is preliminary data.</text>
</comment>
<name>A0AAD7ETU0_9AGAR</name>